<keyword evidence="2 5" id="KW-0547">Nucleotide-binding</keyword>
<dbReference type="InterPro" id="IPR008271">
    <property type="entry name" value="Ser/Thr_kinase_AS"/>
</dbReference>
<dbReference type="Gene3D" id="2.130.10.10">
    <property type="entry name" value="YVTN repeat-like/Quinoprotein amine dehydrogenase"/>
    <property type="match status" value="2"/>
</dbReference>
<protein>
    <submittedName>
        <fullName evidence="8">Serine/threonine protein kinase</fullName>
    </submittedName>
</protein>
<dbReference type="InterPro" id="IPR017441">
    <property type="entry name" value="Protein_kinase_ATP_BS"/>
</dbReference>
<dbReference type="Gene3D" id="3.30.200.20">
    <property type="entry name" value="Phosphorylase Kinase, domain 1"/>
    <property type="match status" value="1"/>
</dbReference>
<dbReference type="InterPro" id="IPR000719">
    <property type="entry name" value="Prot_kinase_dom"/>
</dbReference>
<keyword evidence="8" id="KW-0723">Serine/threonine-protein kinase</keyword>
<feature type="compositionally biased region" description="Pro residues" evidence="6">
    <location>
        <begin position="281"/>
        <end position="296"/>
    </location>
</feature>
<dbReference type="PANTHER" id="PTHR43289:SF34">
    <property type="entry name" value="SERINE_THREONINE-PROTEIN KINASE YBDM-RELATED"/>
    <property type="match status" value="1"/>
</dbReference>
<dbReference type="GeneID" id="91468089"/>
<keyword evidence="1" id="KW-0808">Transferase</keyword>
<dbReference type="SUPFAM" id="SSF50998">
    <property type="entry name" value="Quinoprotein alcohol dehydrogenase-like"/>
    <property type="match status" value="2"/>
</dbReference>
<keyword evidence="4 5" id="KW-0067">ATP-binding</keyword>
<dbReference type="PROSITE" id="PS00107">
    <property type="entry name" value="PROTEIN_KINASE_ATP"/>
    <property type="match status" value="1"/>
</dbReference>
<evidence type="ECO:0000256" key="6">
    <source>
        <dbReference type="SAM" id="MobiDB-lite"/>
    </source>
</evidence>
<evidence type="ECO:0000259" key="7">
    <source>
        <dbReference type="PROSITE" id="PS50011"/>
    </source>
</evidence>
<evidence type="ECO:0000313" key="9">
    <source>
        <dbReference type="Proteomes" id="UP000649259"/>
    </source>
</evidence>
<dbReference type="InterPro" id="IPR015943">
    <property type="entry name" value="WD40/YVTN_repeat-like_dom_sf"/>
</dbReference>
<name>A0ABQ3RRU1_9ACTN</name>
<evidence type="ECO:0000256" key="3">
    <source>
        <dbReference type="ARBA" id="ARBA00022777"/>
    </source>
</evidence>
<evidence type="ECO:0000256" key="4">
    <source>
        <dbReference type="ARBA" id="ARBA00022840"/>
    </source>
</evidence>
<feature type="domain" description="Protein kinase" evidence="7">
    <location>
        <begin position="14"/>
        <end position="267"/>
    </location>
</feature>
<accession>A0ABQ3RRU1</accession>
<evidence type="ECO:0000256" key="1">
    <source>
        <dbReference type="ARBA" id="ARBA00022679"/>
    </source>
</evidence>
<keyword evidence="3 8" id="KW-0418">Kinase</keyword>
<dbReference type="SMART" id="SM00220">
    <property type="entry name" value="S_TKc"/>
    <property type="match status" value="1"/>
</dbReference>
<evidence type="ECO:0000256" key="5">
    <source>
        <dbReference type="PROSITE-ProRule" id="PRU10141"/>
    </source>
</evidence>
<dbReference type="SMART" id="SM00564">
    <property type="entry name" value="PQQ"/>
    <property type="match status" value="3"/>
</dbReference>
<dbReference type="PROSITE" id="PS50011">
    <property type="entry name" value="PROTEIN_KINASE_DOM"/>
    <property type="match status" value="1"/>
</dbReference>
<keyword evidence="9" id="KW-1185">Reference proteome</keyword>
<comment type="caution">
    <text evidence="8">The sequence shown here is derived from an EMBL/GenBank/DDBJ whole genome shotgun (WGS) entry which is preliminary data.</text>
</comment>
<dbReference type="GO" id="GO:0004674">
    <property type="term" value="F:protein serine/threonine kinase activity"/>
    <property type="evidence" value="ECO:0007669"/>
    <property type="project" value="UniProtKB-KW"/>
</dbReference>
<dbReference type="PANTHER" id="PTHR43289">
    <property type="entry name" value="MITOGEN-ACTIVATED PROTEIN KINASE KINASE KINASE 20-RELATED"/>
    <property type="match status" value="1"/>
</dbReference>
<feature type="region of interest" description="Disordered" evidence="6">
    <location>
        <begin position="268"/>
        <end position="304"/>
    </location>
</feature>
<dbReference type="InterPro" id="IPR002372">
    <property type="entry name" value="PQQ_rpt_dom"/>
</dbReference>
<proteinExistence type="predicted"/>
<gene>
    <name evidence="8" type="ORF">Saso_01500</name>
</gene>
<dbReference type="Proteomes" id="UP000649259">
    <property type="component" value="Unassembled WGS sequence"/>
</dbReference>
<dbReference type="SUPFAM" id="SSF56112">
    <property type="entry name" value="Protein kinase-like (PK-like)"/>
    <property type="match status" value="1"/>
</dbReference>
<dbReference type="Pfam" id="PF00069">
    <property type="entry name" value="Pkinase"/>
    <property type="match status" value="1"/>
</dbReference>
<evidence type="ECO:0000256" key="2">
    <source>
        <dbReference type="ARBA" id="ARBA00022741"/>
    </source>
</evidence>
<feature type="binding site" evidence="5">
    <location>
        <position position="42"/>
    </location>
    <ligand>
        <name>ATP</name>
        <dbReference type="ChEBI" id="CHEBI:30616"/>
    </ligand>
</feature>
<dbReference type="InterPro" id="IPR018391">
    <property type="entry name" value="PQQ_b-propeller_rpt"/>
</dbReference>
<dbReference type="EMBL" id="BNEB01000001">
    <property type="protein sequence ID" value="GHI58500.1"/>
    <property type="molecule type" value="Genomic_DNA"/>
</dbReference>
<dbReference type="InterPro" id="IPR011047">
    <property type="entry name" value="Quinoprotein_ADH-like_sf"/>
</dbReference>
<dbReference type="RefSeq" id="WP_189916945.1">
    <property type="nucleotide sequence ID" value="NZ_BMSI01000001.1"/>
</dbReference>
<reference evidence="9" key="1">
    <citation type="submission" date="2023-07" db="EMBL/GenBank/DDBJ databases">
        <title>Whole genome shotgun sequence of Streptomyces cacaoi subsp. asoensis NBRC 13813.</title>
        <authorList>
            <person name="Komaki H."/>
            <person name="Tamura T."/>
        </authorList>
    </citation>
    <scope>NUCLEOTIDE SEQUENCE [LARGE SCALE GENOMIC DNA]</scope>
    <source>
        <strain evidence="9">NBRC 13813</strain>
    </source>
</reference>
<sequence length="747" mass="77446">MPLHKDDPRTLGGYRIVDRIGSGGMGVVYLGRSRSGREAAVKVVHAQYAEDKVFRARFRQEIEAVRRVSGAFTAPVVDADPEAVRPWMATQYVPGPALSARIRGTGPLKGAELRRLALGLVEALRDIHRAGVVHRDLKPANVLMAEDGPRVIDFGISRAAENQNLTETGHMIGTPPFMSPEQFKDARSVGPASDVFSLGALVVFAATGRGPFDADSPYLTAWRVMNEEPAVDAVAEPLRAVLTRCLAKDPDDRPGLDELAEDLARVLPEPAAGEETVTLRLPPPSVSEEPGPPAAPSRPGRRLRPRRGQVLAGVAGLLAVALTGYFLLDPFARSETSGDSGSSGAEASMWEPLPAGWKPWRTSVYGTAASGVKKPLGGGPSGSSGTSLSCAMGEGALYCGGNGTLPVRVDGATGRLAWRAHSLPSGVAQEAYSSQVLGVHGGVLLVSQTVINGSGDDETTTALALDTATGKPLWSRTMDSTSSVDSAVLGDLLMAPDGNRVTARPLSGDGSARWTATLPAGNGYACRFHRVAGLPYAGCTDAANPGETTRNVLVALDPADGSTRKVKLPDEDLVPVGALGPDLVFLTYAEPDSGISGESSYGEVVLIDPATGAARSKKLPGDPRGEPALVGGALCFASSAGQLTAHSPTTGARLWQTSTTLQQPGTPVAEGRGQVVFAASASGRVAALDTGTGALLWESPARAGQVVAAGYATARVFLDQGALVVLSPDGTVFTLDPDQPDQEPVPG</sequence>
<dbReference type="Pfam" id="PF13360">
    <property type="entry name" value="PQQ_2"/>
    <property type="match status" value="1"/>
</dbReference>
<dbReference type="InterPro" id="IPR011009">
    <property type="entry name" value="Kinase-like_dom_sf"/>
</dbReference>
<dbReference type="PROSITE" id="PS00108">
    <property type="entry name" value="PROTEIN_KINASE_ST"/>
    <property type="match status" value="1"/>
</dbReference>
<evidence type="ECO:0000313" key="8">
    <source>
        <dbReference type="EMBL" id="GHI58500.1"/>
    </source>
</evidence>
<dbReference type="CDD" id="cd14014">
    <property type="entry name" value="STKc_PknB_like"/>
    <property type="match status" value="1"/>
</dbReference>
<dbReference type="Gene3D" id="1.10.510.10">
    <property type="entry name" value="Transferase(Phosphotransferase) domain 1"/>
    <property type="match status" value="1"/>
</dbReference>
<organism evidence="8 9">
    <name type="scientific">Streptomyces asoensis</name>
    <dbReference type="NCBI Taxonomy" id="249586"/>
    <lineage>
        <taxon>Bacteria</taxon>
        <taxon>Bacillati</taxon>
        <taxon>Actinomycetota</taxon>
        <taxon>Actinomycetes</taxon>
        <taxon>Kitasatosporales</taxon>
        <taxon>Streptomycetaceae</taxon>
        <taxon>Streptomyces</taxon>
    </lineage>
</organism>